<dbReference type="RefSeq" id="WP_277358786.1">
    <property type="nucleotide sequence ID" value="NZ_JAROKN010000028.1"/>
</dbReference>
<proteinExistence type="predicted"/>
<keyword evidence="2" id="KW-1185">Reference proteome</keyword>
<gene>
    <name evidence="1" type="ORF">P4U43_11070</name>
</gene>
<evidence type="ECO:0008006" key="3">
    <source>
        <dbReference type="Google" id="ProtNLM"/>
    </source>
</evidence>
<organism evidence="1 2">
    <name type="scientific">Arthrobacter vasquezii</name>
    <dbReference type="NCBI Taxonomy" id="2977629"/>
    <lineage>
        <taxon>Bacteria</taxon>
        <taxon>Bacillati</taxon>
        <taxon>Actinomycetota</taxon>
        <taxon>Actinomycetes</taxon>
        <taxon>Micrococcales</taxon>
        <taxon>Micrococcaceae</taxon>
        <taxon>Arthrobacter</taxon>
    </lineage>
</organism>
<reference evidence="1 2" key="1">
    <citation type="journal article" date="2023" name="Int. J. Syst. Evol. Microbiol.">
        <title>Arthrobacter vasquezii sp. nov., isolated from a soil sample from Union Glacier, Antarctica.</title>
        <authorList>
            <person name="Valenzuela-Ibaceta F."/>
            <person name="Carrasco V."/>
            <person name="Lagos-Moraga S."/>
            <person name="Dietz-Vargas C."/>
            <person name="Navarro C.A."/>
            <person name="Perez-Donoso J.M."/>
        </authorList>
    </citation>
    <scope>NUCLEOTIDE SEQUENCE [LARGE SCALE GENOMIC DNA]</scope>
    <source>
        <strain evidence="1 2">EH-1B-1</strain>
    </source>
</reference>
<evidence type="ECO:0000313" key="2">
    <source>
        <dbReference type="Proteomes" id="UP001220456"/>
    </source>
</evidence>
<comment type="caution">
    <text evidence="1">The sequence shown here is derived from an EMBL/GenBank/DDBJ whole genome shotgun (WGS) entry which is preliminary data.</text>
</comment>
<accession>A0ABT6CW69</accession>
<name>A0ABT6CW69_9MICC</name>
<evidence type="ECO:0000313" key="1">
    <source>
        <dbReference type="EMBL" id="MDF9278331.1"/>
    </source>
</evidence>
<sequence length="245" mass="26836">MMAVTAKAFQLWRTQIAPEATVSDLCRKADIKRSTLAQQLVRGKVSIETVINIARAYGIPPVQALSVFDGYLDLAEGILPPTGEEYLSQVSPMDLLRLILGRSEETDWVGSPLSFRLAPLPHRYSVRSWFDAVDGGELRQALTTRTGIAPQNLSAQLSAGRLSTQLCVEVARVSGVSLANGLVVTGLLTPQEGSWADDGREQVLSSLPDSKLILIARDRLDGLGKRLRKQEQDNTRDQTLWENLG</sequence>
<dbReference type="Proteomes" id="UP001220456">
    <property type="component" value="Unassembled WGS sequence"/>
</dbReference>
<dbReference type="EMBL" id="JAROKN010000028">
    <property type="protein sequence ID" value="MDF9278331.1"/>
    <property type="molecule type" value="Genomic_DNA"/>
</dbReference>
<protein>
    <recommendedName>
        <fullName evidence="3">HTH cro/C1-type domain-containing protein</fullName>
    </recommendedName>
</protein>